<dbReference type="Proteomes" id="UP000196536">
    <property type="component" value="Unassembled WGS sequence"/>
</dbReference>
<sequence>MQKCLLILICCCLATGTMAAEPLTKANVIKQQQKDTQLLKTLWQSYQDNLGMMNKALPALKQEKDQDKKNALISQYNRKLEQTKNILNKMILTQPNALQLRQKMIEHATKYQSVYKLAAIDTQNTTQQNMLSRLNSQTDQLYQQMQQIAQSLLY</sequence>
<reference evidence="2 3" key="1">
    <citation type="submission" date="2017-05" db="EMBL/GenBank/DDBJ databases">
        <title>Acinetobacter populi ANC 5415 (= PBJ7), whole genome shotgun sequencing project.</title>
        <authorList>
            <person name="Nemec A."/>
            <person name="Radolfova-Krizova L."/>
        </authorList>
    </citation>
    <scope>NUCLEOTIDE SEQUENCE [LARGE SCALE GENOMIC DNA]</scope>
    <source>
        <strain evidence="2 3">PBJ7</strain>
    </source>
</reference>
<accession>A0A1Z9Z3P0</accession>
<feature type="chain" id="PRO_5012057966" evidence="1">
    <location>
        <begin position="20"/>
        <end position="154"/>
    </location>
</feature>
<keyword evidence="3" id="KW-1185">Reference proteome</keyword>
<feature type="signal peptide" evidence="1">
    <location>
        <begin position="1"/>
        <end position="19"/>
    </location>
</feature>
<dbReference type="RefSeq" id="WP_087619765.1">
    <property type="nucleotide sequence ID" value="NZ_NEXX01000001.1"/>
</dbReference>
<protein>
    <submittedName>
        <fullName evidence="2">Uncharacterized protein</fullName>
    </submittedName>
</protein>
<dbReference type="EMBL" id="NEXX01000001">
    <property type="protein sequence ID" value="OUY09108.1"/>
    <property type="molecule type" value="Genomic_DNA"/>
</dbReference>
<name>A0A1Z9Z3P0_9GAMM</name>
<dbReference type="AlphaFoldDB" id="A0A1Z9Z3P0"/>
<gene>
    <name evidence="2" type="ORF">CAP51_05810</name>
</gene>
<proteinExistence type="predicted"/>
<comment type="caution">
    <text evidence="2">The sequence shown here is derived from an EMBL/GenBank/DDBJ whole genome shotgun (WGS) entry which is preliminary data.</text>
</comment>
<evidence type="ECO:0000313" key="2">
    <source>
        <dbReference type="EMBL" id="OUY09108.1"/>
    </source>
</evidence>
<evidence type="ECO:0000256" key="1">
    <source>
        <dbReference type="SAM" id="SignalP"/>
    </source>
</evidence>
<evidence type="ECO:0000313" key="3">
    <source>
        <dbReference type="Proteomes" id="UP000196536"/>
    </source>
</evidence>
<organism evidence="2 3">
    <name type="scientific">Acinetobacter populi</name>
    <dbReference type="NCBI Taxonomy" id="1582270"/>
    <lineage>
        <taxon>Bacteria</taxon>
        <taxon>Pseudomonadati</taxon>
        <taxon>Pseudomonadota</taxon>
        <taxon>Gammaproteobacteria</taxon>
        <taxon>Moraxellales</taxon>
        <taxon>Moraxellaceae</taxon>
        <taxon>Acinetobacter</taxon>
    </lineage>
</organism>
<dbReference type="OrthoDB" id="9948422at2"/>
<keyword evidence="1" id="KW-0732">Signal</keyword>